<dbReference type="STRING" id="649333.SAMN04487989_10240"/>
<dbReference type="Proteomes" id="UP000198705">
    <property type="component" value="Unassembled WGS sequence"/>
</dbReference>
<dbReference type="Gene3D" id="3.30.70.260">
    <property type="match status" value="1"/>
</dbReference>
<dbReference type="RefSeq" id="WP_092206837.1">
    <property type="nucleotide sequence ID" value="NZ_FOVN01000002.1"/>
</dbReference>
<evidence type="ECO:0000313" key="1">
    <source>
        <dbReference type="EMBL" id="SFN61583.1"/>
    </source>
</evidence>
<protein>
    <recommendedName>
        <fullName evidence="3">DUF493 domain-containing protein</fullName>
    </recommendedName>
</protein>
<organism evidence="1 2">
    <name type="scientific">Bizionia echini</name>
    <dbReference type="NCBI Taxonomy" id="649333"/>
    <lineage>
        <taxon>Bacteria</taxon>
        <taxon>Pseudomonadati</taxon>
        <taxon>Bacteroidota</taxon>
        <taxon>Flavobacteriia</taxon>
        <taxon>Flavobacteriales</taxon>
        <taxon>Flavobacteriaceae</taxon>
        <taxon>Bizionia</taxon>
    </lineage>
</organism>
<dbReference type="InterPro" id="IPR027471">
    <property type="entry name" value="YbeD-like_sf"/>
</dbReference>
<evidence type="ECO:0008006" key="3">
    <source>
        <dbReference type="Google" id="ProtNLM"/>
    </source>
</evidence>
<reference evidence="2" key="1">
    <citation type="submission" date="2016-10" db="EMBL/GenBank/DDBJ databases">
        <authorList>
            <person name="Varghese N."/>
            <person name="Submissions S."/>
        </authorList>
    </citation>
    <scope>NUCLEOTIDE SEQUENCE [LARGE SCALE GENOMIC DNA]</scope>
    <source>
        <strain evidence="2">DSM 23925</strain>
    </source>
</reference>
<name>A0A1I5AGM4_9FLAO</name>
<proteinExistence type="predicted"/>
<evidence type="ECO:0000313" key="2">
    <source>
        <dbReference type="Proteomes" id="UP000198705"/>
    </source>
</evidence>
<sequence>MEEHKKTEAFYEKLKVQLYDTAEWPSQYLFKFIVETKGDAIKNIEALFDNMGAVIKTKESSKGKYTSVSIHVVMDAPEYVIFKYKEVTENVKGVISL</sequence>
<accession>A0A1I5AGM4</accession>
<dbReference type="AlphaFoldDB" id="A0A1I5AGM4"/>
<dbReference type="EMBL" id="FOVN01000002">
    <property type="protein sequence ID" value="SFN61583.1"/>
    <property type="molecule type" value="Genomic_DNA"/>
</dbReference>
<keyword evidence="2" id="KW-1185">Reference proteome</keyword>
<dbReference type="InterPro" id="IPR007454">
    <property type="entry name" value="UPF0250_YbeD-like"/>
</dbReference>
<dbReference type="Pfam" id="PF04359">
    <property type="entry name" value="DUF493"/>
    <property type="match status" value="1"/>
</dbReference>
<dbReference type="OrthoDB" id="5616097at2"/>
<dbReference type="SUPFAM" id="SSF117991">
    <property type="entry name" value="YbeD/HP0495-like"/>
    <property type="match status" value="1"/>
</dbReference>
<gene>
    <name evidence="1" type="ORF">SAMN04487989_10240</name>
</gene>